<dbReference type="AlphaFoldDB" id="R7STZ5"/>
<dbReference type="OMA" id="NDHANIT"/>
<name>R7STZ5_DICSQ</name>
<evidence type="ECO:0000256" key="4">
    <source>
        <dbReference type="ARBA" id="ARBA00034617"/>
    </source>
</evidence>
<proteinExistence type="inferred from homology"/>
<feature type="non-terminal residue" evidence="6">
    <location>
        <position position="1"/>
    </location>
</feature>
<dbReference type="GO" id="GO:0043138">
    <property type="term" value="F:3'-5' DNA helicase activity"/>
    <property type="evidence" value="ECO:0007669"/>
    <property type="project" value="UniProtKB-EC"/>
</dbReference>
<dbReference type="PANTHER" id="PTHR13710">
    <property type="entry name" value="DNA HELICASE RECQ FAMILY MEMBER"/>
    <property type="match status" value="1"/>
</dbReference>
<comment type="catalytic activity">
    <reaction evidence="4">
        <text>Couples ATP hydrolysis with the unwinding of duplex DNA by translocating in the 3'-5' direction.</text>
        <dbReference type="EC" id="5.6.2.4"/>
    </reaction>
</comment>
<dbReference type="GO" id="GO:0009378">
    <property type="term" value="F:four-way junction helicase activity"/>
    <property type="evidence" value="ECO:0007669"/>
    <property type="project" value="TreeGrafter"/>
</dbReference>
<protein>
    <recommendedName>
        <fullName evidence="5">DNA 3'-5' helicase</fullName>
        <ecNumber evidence="5">5.6.2.4</ecNumber>
    </recommendedName>
</protein>
<sequence>YSVIPVGPKMCVDPQCSFREVLGSPEFGKRVLALHVDEAHCIAQWGGKFRPEYSDLEAIRALLPYRTPVQVTSATMPPHVLKLVHDTMNIDPTTSFYLNLGNDRHNITWEVRYMKAGRPELDELDFLL</sequence>
<dbReference type="GO" id="GO:0003677">
    <property type="term" value="F:DNA binding"/>
    <property type="evidence" value="ECO:0007669"/>
    <property type="project" value="UniProtKB-KW"/>
</dbReference>
<keyword evidence="2" id="KW-0238">DNA-binding</keyword>
<dbReference type="EC" id="5.6.2.4" evidence="5"/>
<feature type="non-terminal residue" evidence="6">
    <location>
        <position position="128"/>
    </location>
</feature>
<dbReference type="GeneID" id="18841827"/>
<evidence type="ECO:0000313" key="6">
    <source>
        <dbReference type="EMBL" id="EJF59393.1"/>
    </source>
</evidence>
<accession>R7STZ5</accession>
<dbReference type="RefSeq" id="XP_007367976.1">
    <property type="nucleotide sequence ID" value="XM_007367914.1"/>
</dbReference>
<dbReference type="GO" id="GO:0006310">
    <property type="term" value="P:DNA recombination"/>
    <property type="evidence" value="ECO:0007669"/>
    <property type="project" value="TreeGrafter"/>
</dbReference>
<dbReference type="KEGG" id="dsq:DICSQDRAFT_37192"/>
<reference evidence="6 7" key="1">
    <citation type="journal article" date="2012" name="Science">
        <title>The Paleozoic origin of enzymatic lignin decomposition reconstructed from 31 fungal genomes.</title>
        <authorList>
            <person name="Floudas D."/>
            <person name="Binder M."/>
            <person name="Riley R."/>
            <person name="Barry K."/>
            <person name="Blanchette R.A."/>
            <person name="Henrissat B."/>
            <person name="Martinez A.T."/>
            <person name="Otillar R."/>
            <person name="Spatafora J.W."/>
            <person name="Yadav J.S."/>
            <person name="Aerts A."/>
            <person name="Benoit I."/>
            <person name="Boyd A."/>
            <person name="Carlson A."/>
            <person name="Copeland A."/>
            <person name="Coutinho P.M."/>
            <person name="de Vries R.P."/>
            <person name="Ferreira P."/>
            <person name="Findley K."/>
            <person name="Foster B."/>
            <person name="Gaskell J."/>
            <person name="Glotzer D."/>
            <person name="Gorecki P."/>
            <person name="Heitman J."/>
            <person name="Hesse C."/>
            <person name="Hori C."/>
            <person name="Igarashi K."/>
            <person name="Jurgens J.A."/>
            <person name="Kallen N."/>
            <person name="Kersten P."/>
            <person name="Kohler A."/>
            <person name="Kuees U."/>
            <person name="Kumar T.K.A."/>
            <person name="Kuo A."/>
            <person name="LaButti K."/>
            <person name="Larrondo L.F."/>
            <person name="Lindquist E."/>
            <person name="Ling A."/>
            <person name="Lombard V."/>
            <person name="Lucas S."/>
            <person name="Lundell T."/>
            <person name="Martin R."/>
            <person name="McLaughlin D.J."/>
            <person name="Morgenstern I."/>
            <person name="Morin E."/>
            <person name="Murat C."/>
            <person name="Nagy L.G."/>
            <person name="Nolan M."/>
            <person name="Ohm R.A."/>
            <person name="Patyshakuliyeva A."/>
            <person name="Rokas A."/>
            <person name="Ruiz-Duenas F.J."/>
            <person name="Sabat G."/>
            <person name="Salamov A."/>
            <person name="Samejima M."/>
            <person name="Schmutz J."/>
            <person name="Slot J.C."/>
            <person name="St John F."/>
            <person name="Stenlid J."/>
            <person name="Sun H."/>
            <person name="Sun S."/>
            <person name="Syed K."/>
            <person name="Tsang A."/>
            <person name="Wiebenga A."/>
            <person name="Young D."/>
            <person name="Pisabarro A."/>
            <person name="Eastwood D.C."/>
            <person name="Martin F."/>
            <person name="Cullen D."/>
            <person name="Grigoriev I.V."/>
            <person name="Hibbett D.S."/>
        </authorList>
    </citation>
    <scope>NUCLEOTIDE SEQUENCE [LARGE SCALE GENOMIC DNA]</scope>
    <source>
        <strain evidence="6 7">LYAD-421 SS1</strain>
    </source>
</reference>
<comment type="similarity">
    <text evidence="1">Belongs to the helicase family. RecQ subfamily.</text>
</comment>
<evidence type="ECO:0000256" key="3">
    <source>
        <dbReference type="ARBA" id="ARBA00023235"/>
    </source>
</evidence>
<dbReference type="GO" id="GO:0006281">
    <property type="term" value="P:DNA repair"/>
    <property type="evidence" value="ECO:0007669"/>
    <property type="project" value="TreeGrafter"/>
</dbReference>
<dbReference type="GO" id="GO:0005737">
    <property type="term" value="C:cytoplasm"/>
    <property type="evidence" value="ECO:0007669"/>
    <property type="project" value="TreeGrafter"/>
</dbReference>
<evidence type="ECO:0000256" key="2">
    <source>
        <dbReference type="ARBA" id="ARBA00023125"/>
    </source>
</evidence>
<evidence type="ECO:0000256" key="5">
    <source>
        <dbReference type="ARBA" id="ARBA00034808"/>
    </source>
</evidence>
<keyword evidence="3" id="KW-0413">Isomerase</keyword>
<organism evidence="6 7">
    <name type="scientific">Dichomitus squalens (strain LYAD-421)</name>
    <name type="common">Western red white-rot fungus</name>
    <dbReference type="NCBI Taxonomy" id="732165"/>
    <lineage>
        <taxon>Eukaryota</taxon>
        <taxon>Fungi</taxon>
        <taxon>Dikarya</taxon>
        <taxon>Basidiomycota</taxon>
        <taxon>Agaricomycotina</taxon>
        <taxon>Agaricomycetes</taxon>
        <taxon>Polyporales</taxon>
        <taxon>Polyporaceae</taxon>
        <taxon>Dichomitus</taxon>
    </lineage>
</organism>
<evidence type="ECO:0000313" key="7">
    <source>
        <dbReference type="Proteomes" id="UP000053319"/>
    </source>
</evidence>
<evidence type="ECO:0000256" key="1">
    <source>
        <dbReference type="ARBA" id="ARBA00005446"/>
    </source>
</evidence>
<dbReference type="OrthoDB" id="2499463at2759"/>
<dbReference type="SUPFAM" id="SSF52540">
    <property type="entry name" value="P-loop containing nucleoside triphosphate hydrolases"/>
    <property type="match status" value="1"/>
</dbReference>
<dbReference type="HOGENOM" id="CLU_126713_0_1_1"/>
<dbReference type="Gene3D" id="3.40.50.300">
    <property type="entry name" value="P-loop containing nucleotide triphosphate hydrolases"/>
    <property type="match status" value="1"/>
</dbReference>
<dbReference type="InterPro" id="IPR027417">
    <property type="entry name" value="P-loop_NTPase"/>
</dbReference>
<gene>
    <name evidence="6" type="ORF">DICSQDRAFT_37192</name>
</gene>
<dbReference type="PANTHER" id="PTHR13710:SF105">
    <property type="entry name" value="ATP-DEPENDENT DNA HELICASE Q1"/>
    <property type="match status" value="1"/>
</dbReference>
<dbReference type="GO" id="GO:0005694">
    <property type="term" value="C:chromosome"/>
    <property type="evidence" value="ECO:0007669"/>
    <property type="project" value="TreeGrafter"/>
</dbReference>
<dbReference type="EMBL" id="JH719425">
    <property type="protein sequence ID" value="EJF59393.1"/>
    <property type="molecule type" value="Genomic_DNA"/>
</dbReference>
<dbReference type="Proteomes" id="UP000053319">
    <property type="component" value="Unassembled WGS sequence"/>
</dbReference>